<feature type="domain" description="HTH luxR-type" evidence="3">
    <location>
        <begin position="822"/>
        <end position="887"/>
    </location>
</feature>
<keyword evidence="5" id="KW-1185">Reference proteome</keyword>
<dbReference type="Gene3D" id="1.25.40.10">
    <property type="entry name" value="Tetratricopeptide repeat domain"/>
    <property type="match status" value="1"/>
</dbReference>
<dbReference type="InterPro" id="IPR027417">
    <property type="entry name" value="P-loop_NTPase"/>
</dbReference>
<keyword evidence="1" id="KW-0547">Nucleotide-binding</keyword>
<dbReference type="Gene3D" id="1.10.10.10">
    <property type="entry name" value="Winged helix-like DNA-binding domain superfamily/Winged helix DNA-binding domain"/>
    <property type="match status" value="1"/>
</dbReference>
<dbReference type="PANTHER" id="PTHR16305">
    <property type="entry name" value="TESTICULAR SOLUBLE ADENYLYL CYCLASE"/>
    <property type="match status" value="1"/>
</dbReference>
<comment type="caution">
    <text evidence="4">The sequence shown here is derived from an EMBL/GenBank/DDBJ whole genome shotgun (WGS) entry which is preliminary data.</text>
</comment>
<gene>
    <name evidence="4" type="ORF">GCM10009838_24690</name>
</gene>
<evidence type="ECO:0000313" key="5">
    <source>
        <dbReference type="Proteomes" id="UP001499854"/>
    </source>
</evidence>
<dbReference type="SMART" id="SM00421">
    <property type="entry name" value="HTH_LUXR"/>
    <property type="match status" value="1"/>
</dbReference>
<evidence type="ECO:0000256" key="2">
    <source>
        <dbReference type="ARBA" id="ARBA00022840"/>
    </source>
</evidence>
<dbReference type="Gene3D" id="3.40.50.300">
    <property type="entry name" value="P-loop containing nucleotide triphosphate hydrolases"/>
    <property type="match status" value="1"/>
</dbReference>
<dbReference type="PRINTS" id="PR00038">
    <property type="entry name" value="HTHLUXR"/>
</dbReference>
<protein>
    <recommendedName>
        <fullName evidence="3">HTH luxR-type domain-containing protein</fullName>
    </recommendedName>
</protein>
<dbReference type="Proteomes" id="UP001499854">
    <property type="component" value="Unassembled WGS sequence"/>
</dbReference>
<dbReference type="InterPro" id="IPR016032">
    <property type="entry name" value="Sig_transdc_resp-reg_C-effctor"/>
</dbReference>
<name>A0ABN2RA74_9ACTN</name>
<reference evidence="4 5" key="1">
    <citation type="journal article" date="2019" name="Int. J. Syst. Evol. Microbiol.">
        <title>The Global Catalogue of Microorganisms (GCM) 10K type strain sequencing project: providing services to taxonomists for standard genome sequencing and annotation.</title>
        <authorList>
            <consortium name="The Broad Institute Genomics Platform"/>
            <consortium name="The Broad Institute Genome Sequencing Center for Infectious Disease"/>
            <person name="Wu L."/>
            <person name="Ma J."/>
        </authorList>
    </citation>
    <scope>NUCLEOTIDE SEQUENCE [LARGE SCALE GENOMIC DNA]</scope>
    <source>
        <strain evidence="4 5">JCM 16013</strain>
    </source>
</reference>
<evidence type="ECO:0000256" key="1">
    <source>
        <dbReference type="ARBA" id="ARBA00022741"/>
    </source>
</evidence>
<dbReference type="SUPFAM" id="SSF52540">
    <property type="entry name" value="P-loop containing nucleoside triphosphate hydrolases"/>
    <property type="match status" value="1"/>
</dbReference>
<dbReference type="CDD" id="cd06170">
    <property type="entry name" value="LuxR_C_like"/>
    <property type="match status" value="1"/>
</dbReference>
<dbReference type="EMBL" id="BAAAQM010000011">
    <property type="protein sequence ID" value="GAA1966091.1"/>
    <property type="molecule type" value="Genomic_DNA"/>
</dbReference>
<dbReference type="PROSITE" id="PS50043">
    <property type="entry name" value="HTH_LUXR_2"/>
    <property type="match status" value="1"/>
</dbReference>
<dbReference type="InterPro" id="IPR011990">
    <property type="entry name" value="TPR-like_helical_dom_sf"/>
</dbReference>
<dbReference type="RefSeq" id="WP_344657102.1">
    <property type="nucleotide sequence ID" value="NZ_BAAAQM010000011.1"/>
</dbReference>
<evidence type="ECO:0000313" key="4">
    <source>
        <dbReference type="EMBL" id="GAA1966091.1"/>
    </source>
</evidence>
<accession>A0ABN2RA74</accession>
<dbReference type="InterPro" id="IPR041664">
    <property type="entry name" value="AAA_16"/>
</dbReference>
<dbReference type="Pfam" id="PF00196">
    <property type="entry name" value="GerE"/>
    <property type="match status" value="1"/>
</dbReference>
<dbReference type="SUPFAM" id="SSF48452">
    <property type="entry name" value="TPR-like"/>
    <property type="match status" value="1"/>
</dbReference>
<dbReference type="InterPro" id="IPR000792">
    <property type="entry name" value="Tscrpt_reg_LuxR_C"/>
</dbReference>
<dbReference type="InterPro" id="IPR036388">
    <property type="entry name" value="WH-like_DNA-bd_sf"/>
</dbReference>
<keyword evidence="2" id="KW-0067">ATP-binding</keyword>
<dbReference type="Pfam" id="PF13191">
    <property type="entry name" value="AAA_16"/>
    <property type="match status" value="1"/>
</dbReference>
<dbReference type="SUPFAM" id="SSF46894">
    <property type="entry name" value="C-terminal effector domain of the bipartite response regulators"/>
    <property type="match status" value="1"/>
</dbReference>
<sequence length="896" mass="94739">MVDTLIGRERHLRVLRSAFDELRAGSGAALALAGEPGIGKSALLWVAADTARAAGVAVVAARGADLSQSPDIRAAYAHVVDAVRAHADAGRPVLVTVDDLHLLGADEAGLADRLLRCAASGPVLCVLAYRRRQLAPWPAAALADASAGLLRLAPLDPLTREEAAGLLGERPDADEIHREAGGNPQYIKVLCALRDTGATAEAGASIFGELTGLDPEALAAVRAAAVLGEPFPVALLAAVAPLDETAAVRALDRLTRVDLIRPAERGPHLALRHRAVAEAVYERLEPSLRFALHRRAADALAEDGAPVAQRARHVTRAADPRNPEHLTTLISAARGALYSSPATAAEYLQAALPLLREGHDHAHEVHVLLARARLLSGELSEGRALLDALRSAGPDRPGGAALDSSRIERRLGRHVEAGALARSGLAALAETDSATAAALHAELADAAYDVQNYEDCRLHAETAAAIANRHGDRVGEAHALAQSALGHLFTGDEATAVARAARAAELVDAAPDSTLLTNLGASLQLGMTEGLLGRLADSERHLARAEALGRRTGQTYLDAGLLTVLANARCRLGRLGPALITLERVAQRSRELGGHGANPSEEAIAANVRASALYWRDEPGDAEQMRLEVDRTLALAGDSSTSWAVAVRCFHAEMVLFTGDPGRARSLLLEAAGEDLAGISPWRRPRWCDTLAEAALAVGDSTDADHWAALAESSPQQPSTLRAFAVRAGMWAHAARGDHEAALTRAHEALREFTARGERIEVCRTLLAAAGFALQAGHTHLVAGWLDRVSLLAEHIGSVRLATEVARYRSRLAALADAQAHQQSTATPLTAREREIADLVSTGMTNTAIAEQLFLSVRTVESHLRQIYRKLDVPNRAALTRALLDVRRASRPLGAE</sequence>
<dbReference type="PANTHER" id="PTHR16305:SF35">
    <property type="entry name" value="TRANSCRIPTIONAL ACTIVATOR DOMAIN"/>
    <property type="match status" value="1"/>
</dbReference>
<evidence type="ECO:0000259" key="3">
    <source>
        <dbReference type="PROSITE" id="PS50043"/>
    </source>
</evidence>
<organism evidence="4 5">
    <name type="scientific">Catenulispora subtropica</name>
    <dbReference type="NCBI Taxonomy" id="450798"/>
    <lineage>
        <taxon>Bacteria</taxon>
        <taxon>Bacillati</taxon>
        <taxon>Actinomycetota</taxon>
        <taxon>Actinomycetes</taxon>
        <taxon>Catenulisporales</taxon>
        <taxon>Catenulisporaceae</taxon>
        <taxon>Catenulispora</taxon>
    </lineage>
</organism>
<proteinExistence type="predicted"/>